<reference evidence="1 2" key="1">
    <citation type="submission" date="2019-03" db="EMBL/GenBank/DDBJ databases">
        <title>Draft genome of Massilia hortus sp. nov., a novel bacterial species of the Oxalobacteraceae family.</title>
        <authorList>
            <person name="Peta V."/>
            <person name="Raths R."/>
            <person name="Bucking H."/>
        </authorList>
    </citation>
    <scope>NUCLEOTIDE SEQUENCE [LARGE SCALE GENOMIC DNA]</scope>
    <source>
        <strain evidence="1 2">ONC3</strain>
    </source>
</reference>
<name>A0A4Y9SSD3_9BURK</name>
<protein>
    <submittedName>
        <fullName evidence="1">Uncharacterized protein</fullName>
    </submittedName>
</protein>
<sequence>DVVMIGDDAARQLGGDRRTRAPAVVQVAVHQPPVPTEQANAVNTAILQLNLPWRALRDAVQAATPPHVALLALEPDARKRSLRITAEARGSDEMIDYVQQLASQDWFTSVSLARHEINDQDPNRPIRFQVDAQWRAQ</sequence>
<dbReference type="Proteomes" id="UP000297258">
    <property type="component" value="Unassembled WGS sequence"/>
</dbReference>
<dbReference type="EMBL" id="SPUM01000139">
    <property type="protein sequence ID" value="TFW28407.1"/>
    <property type="molecule type" value="Genomic_DNA"/>
</dbReference>
<dbReference type="RefSeq" id="WP_135191716.1">
    <property type="nucleotide sequence ID" value="NZ_SPUM01000139.1"/>
</dbReference>
<accession>A0A4Y9SSD3</accession>
<dbReference type="OrthoDB" id="8703192at2"/>
<dbReference type="AlphaFoldDB" id="A0A4Y9SSD3"/>
<feature type="non-terminal residue" evidence="1">
    <location>
        <position position="1"/>
    </location>
</feature>
<comment type="caution">
    <text evidence="1">The sequence shown here is derived from an EMBL/GenBank/DDBJ whole genome shotgun (WGS) entry which is preliminary data.</text>
</comment>
<organism evidence="1 2">
    <name type="scientific">Massilia horti</name>
    <dbReference type="NCBI Taxonomy" id="2562153"/>
    <lineage>
        <taxon>Bacteria</taxon>
        <taxon>Pseudomonadati</taxon>
        <taxon>Pseudomonadota</taxon>
        <taxon>Betaproteobacteria</taxon>
        <taxon>Burkholderiales</taxon>
        <taxon>Oxalobacteraceae</taxon>
        <taxon>Telluria group</taxon>
        <taxon>Massilia</taxon>
    </lineage>
</organism>
<evidence type="ECO:0000313" key="2">
    <source>
        <dbReference type="Proteomes" id="UP000297258"/>
    </source>
</evidence>
<dbReference type="Pfam" id="PF05137">
    <property type="entry name" value="PilN"/>
    <property type="match status" value="1"/>
</dbReference>
<proteinExistence type="predicted"/>
<keyword evidence="2" id="KW-1185">Reference proteome</keyword>
<dbReference type="InterPro" id="IPR007813">
    <property type="entry name" value="PilN"/>
</dbReference>
<gene>
    <name evidence="1" type="ORF">E4O92_21520</name>
</gene>
<evidence type="ECO:0000313" key="1">
    <source>
        <dbReference type="EMBL" id="TFW28407.1"/>
    </source>
</evidence>